<feature type="binding site" evidence="12">
    <location>
        <position position="273"/>
    </location>
    <ligand>
        <name>[4Fe-4S] cluster</name>
        <dbReference type="ChEBI" id="CHEBI:49883"/>
        <label>2</label>
        <note>4Fe-4S-substrate</note>
    </ligand>
</feature>
<comment type="catalytic activity">
    <reaction evidence="11 12">
        <text>GTP + AH2 + S-adenosyl-L-methionine = (8S)-3',8-cyclo-7,8-dihydroguanosine 5'-triphosphate + 5'-deoxyadenosine + L-methionine + A + H(+)</text>
        <dbReference type="Rhea" id="RHEA:49576"/>
        <dbReference type="ChEBI" id="CHEBI:13193"/>
        <dbReference type="ChEBI" id="CHEBI:15378"/>
        <dbReference type="ChEBI" id="CHEBI:17319"/>
        <dbReference type="ChEBI" id="CHEBI:17499"/>
        <dbReference type="ChEBI" id="CHEBI:37565"/>
        <dbReference type="ChEBI" id="CHEBI:57844"/>
        <dbReference type="ChEBI" id="CHEBI:59789"/>
        <dbReference type="ChEBI" id="CHEBI:131766"/>
        <dbReference type="EC" id="4.1.99.22"/>
    </reaction>
</comment>
<feature type="binding site" evidence="12">
    <location>
        <position position="16"/>
    </location>
    <ligand>
        <name>GTP</name>
        <dbReference type="ChEBI" id="CHEBI:37565"/>
    </ligand>
</feature>
<evidence type="ECO:0000256" key="11">
    <source>
        <dbReference type="ARBA" id="ARBA00048697"/>
    </source>
</evidence>
<evidence type="ECO:0000256" key="12">
    <source>
        <dbReference type="HAMAP-Rule" id="MF_01225"/>
    </source>
</evidence>
<dbReference type="InterPro" id="IPR013483">
    <property type="entry name" value="MoaA"/>
</dbReference>
<dbReference type="PROSITE" id="PS51918">
    <property type="entry name" value="RADICAL_SAM"/>
    <property type="match status" value="1"/>
</dbReference>
<dbReference type="SFLD" id="SFLDG01386">
    <property type="entry name" value="main_SPASM_domain-containing"/>
    <property type="match status" value="1"/>
</dbReference>
<dbReference type="RefSeq" id="WP_230867295.1">
    <property type="nucleotide sequence ID" value="NZ_CP046640.1"/>
</dbReference>
<evidence type="ECO:0000256" key="1">
    <source>
        <dbReference type="ARBA" id="ARBA00012167"/>
    </source>
</evidence>
<feature type="binding site" evidence="12">
    <location>
        <position position="30"/>
    </location>
    <ligand>
        <name>[4Fe-4S] cluster</name>
        <dbReference type="ChEBI" id="CHEBI:49883"/>
        <label>1</label>
        <note>4Fe-4S-S-AdoMet</note>
    </ligand>
</feature>
<evidence type="ECO:0000256" key="9">
    <source>
        <dbReference type="ARBA" id="ARBA00023150"/>
    </source>
</evidence>
<dbReference type="SUPFAM" id="SSF102114">
    <property type="entry name" value="Radical SAM enzymes"/>
    <property type="match status" value="1"/>
</dbReference>
<accession>A0A8A7KJ91</accession>
<evidence type="ECO:0000313" key="15">
    <source>
        <dbReference type="Proteomes" id="UP000665020"/>
    </source>
</evidence>
<dbReference type="NCBIfam" id="TIGR02666">
    <property type="entry name" value="moaA"/>
    <property type="match status" value="1"/>
</dbReference>
<keyword evidence="3 12" id="KW-0949">S-adenosyl-L-methionine</keyword>
<dbReference type="GO" id="GO:0061799">
    <property type="term" value="F:cyclic pyranopterin monophosphate synthase activity"/>
    <property type="evidence" value="ECO:0007669"/>
    <property type="project" value="TreeGrafter"/>
</dbReference>
<dbReference type="CDD" id="cd21117">
    <property type="entry name" value="Twitch_MoaA"/>
    <property type="match status" value="1"/>
</dbReference>
<gene>
    <name evidence="12 14" type="primary">moaA</name>
    <name evidence="14" type="ORF">GM661_13455</name>
</gene>
<dbReference type="NCBIfam" id="NF001199">
    <property type="entry name" value="PRK00164.2-1"/>
    <property type="match status" value="1"/>
</dbReference>
<feature type="binding site" evidence="12">
    <location>
        <position position="158"/>
    </location>
    <ligand>
        <name>GTP</name>
        <dbReference type="ChEBI" id="CHEBI:37565"/>
    </ligand>
</feature>
<dbReference type="GO" id="GO:1904047">
    <property type="term" value="F:S-adenosyl-L-methionine binding"/>
    <property type="evidence" value="ECO:0007669"/>
    <property type="project" value="UniProtKB-UniRule"/>
</dbReference>
<comment type="function">
    <text evidence="12">Catalyzes the cyclization of GTP to (8S)-3',8-cyclo-7,8-dihydroguanosine 5'-triphosphate.</text>
</comment>
<feature type="binding site" evidence="12">
    <location>
        <position position="97"/>
    </location>
    <ligand>
        <name>GTP</name>
        <dbReference type="ChEBI" id="CHEBI:37565"/>
    </ligand>
</feature>
<dbReference type="PANTHER" id="PTHR22960">
    <property type="entry name" value="MOLYBDOPTERIN COFACTOR SYNTHESIS PROTEIN A"/>
    <property type="match status" value="1"/>
</dbReference>
<name>A0A8A7KJ91_9FIRM</name>
<feature type="binding site" evidence="12">
    <location>
        <position position="66"/>
    </location>
    <ligand>
        <name>GTP</name>
        <dbReference type="ChEBI" id="CHEBI:37565"/>
    </ligand>
</feature>
<feature type="binding site" evidence="12">
    <location>
        <position position="29"/>
    </location>
    <ligand>
        <name>S-adenosyl-L-methionine</name>
        <dbReference type="ChEBI" id="CHEBI:59789"/>
    </ligand>
</feature>
<dbReference type="PROSITE" id="PS01305">
    <property type="entry name" value="MOAA_NIFB_PQQE"/>
    <property type="match status" value="1"/>
</dbReference>
<organism evidence="14 15">
    <name type="scientific">Iocasia fonsfrigidae</name>
    <dbReference type="NCBI Taxonomy" id="2682810"/>
    <lineage>
        <taxon>Bacteria</taxon>
        <taxon>Bacillati</taxon>
        <taxon>Bacillota</taxon>
        <taxon>Clostridia</taxon>
        <taxon>Halanaerobiales</taxon>
        <taxon>Halanaerobiaceae</taxon>
        <taxon>Iocasia</taxon>
    </lineage>
</organism>
<dbReference type="InterPro" id="IPR006638">
    <property type="entry name" value="Elp3/MiaA/NifB-like_rSAM"/>
</dbReference>
<dbReference type="InterPro" id="IPR007197">
    <property type="entry name" value="rSAM"/>
</dbReference>
<dbReference type="EMBL" id="CP046640">
    <property type="protein sequence ID" value="QTL98897.1"/>
    <property type="molecule type" value="Genomic_DNA"/>
</dbReference>
<feature type="binding site" evidence="12">
    <location>
        <position position="23"/>
    </location>
    <ligand>
        <name>[4Fe-4S] cluster</name>
        <dbReference type="ChEBI" id="CHEBI:49883"/>
        <label>1</label>
        <note>4Fe-4S-S-AdoMet</note>
    </ligand>
</feature>
<feature type="binding site" evidence="12">
    <location>
        <position position="192"/>
    </location>
    <ligand>
        <name>S-adenosyl-L-methionine</name>
        <dbReference type="ChEBI" id="CHEBI:59789"/>
    </ligand>
</feature>
<evidence type="ECO:0000256" key="8">
    <source>
        <dbReference type="ARBA" id="ARBA00023134"/>
    </source>
</evidence>
<evidence type="ECO:0000256" key="7">
    <source>
        <dbReference type="ARBA" id="ARBA00023014"/>
    </source>
</evidence>
<dbReference type="AlphaFoldDB" id="A0A8A7KJ91"/>
<dbReference type="Pfam" id="PF06463">
    <property type="entry name" value="Mob_synth_C"/>
    <property type="match status" value="1"/>
</dbReference>
<dbReference type="InterPro" id="IPR010505">
    <property type="entry name" value="MoaA_twitch"/>
</dbReference>
<sequence length="327" mass="37010">MSKLIDTCGRKIDYLRISVTDRCNLRCYYCMPPEGVEFKDHIEILRYEEIIKVVKTGVKLGIKKIRLTGGEPLVRPQIVKLVRMLNKIPEIEDISLTTNGILLEKYAEGLLAAGLDRVNISLDTLQADKFKKITGFDNHHQVISGIETALKLGLKPVKINVVLMKGINDNEVFDFINLTKEASLHVRFIEFMPAGNNSAKQDDRYLGIDELKERISRKEKLLPIRFSQGNGPAAYYKVPGFLGTIGFITPISNHFCSSCNRLRLTATGQLRPCLTSDQEYDLKGILRDSKDTSKLKEVFIKAIKRKPEEHQMYQADCFSKNMSQIGG</sequence>
<feature type="binding site" evidence="12">
    <location>
        <position position="256"/>
    </location>
    <ligand>
        <name>[4Fe-4S] cluster</name>
        <dbReference type="ChEBI" id="CHEBI:49883"/>
        <label>2</label>
        <note>4Fe-4S-substrate</note>
    </ligand>
</feature>
<keyword evidence="2 12" id="KW-0004">4Fe-4S</keyword>
<feature type="binding site" evidence="12">
    <location>
        <position position="70"/>
    </location>
    <ligand>
        <name>S-adenosyl-L-methionine</name>
        <dbReference type="ChEBI" id="CHEBI:59789"/>
    </ligand>
</feature>
<dbReference type="InterPro" id="IPR050105">
    <property type="entry name" value="MoCo_biosynth_MoaA/MoaC"/>
</dbReference>
<protein>
    <recommendedName>
        <fullName evidence="1 12">GTP 3',8-cyclase</fullName>
        <ecNumber evidence="1 12">4.1.99.22</ecNumber>
    </recommendedName>
    <alternativeName>
        <fullName evidence="12">Molybdenum cofactor biosynthesis protein A</fullName>
    </alternativeName>
</protein>
<evidence type="ECO:0000256" key="2">
    <source>
        <dbReference type="ARBA" id="ARBA00022485"/>
    </source>
</evidence>
<comment type="pathway">
    <text evidence="12">Cofactor biosynthesis; molybdopterin biosynthesis.</text>
</comment>
<feature type="binding site" evidence="12">
    <location>
        <position position="121"/>
    </location>
    <ligand>
        <name>S-adenosyl-L-methionine</name>
        <dbReference type="ChEBI" id="CHEBI:59789"/>
    </ligand>
</feature>
<evidence type="ECO:0000256" key="6">
    <source>
        <dbReference type="ARBA" id="ARBA00023004"/>
    </source>
</evidence>
<dbReference type="GO" id="GO:0046872">
    <property type="term" value="F:metal ion binding"/>
    <property type="evidence" value="ECO:0007669"/>
    <property type="project" value="UniProtKB-KW"/>
</dbReference>
<dbReference type="PANTHER" id="PTHR22960:SF0">
    <property type="entry name" value="MOLYBDENUM COFACTOR BIOSYNTHESIS PROTEIN 1"/>
    <property type="match status" value="1"/>
</dbReference>
<keyword evidence="9 12" id="KW-0501">Molybdenum cofactor biosynthesis</keyword>
<dbReference type="UniPathway" id="UPA00344"/>
<comment type="similarity">
    <text evidence="12">Belongs to the radical SAM superfamily. MoaA family.</text>
</comment>
<dbReference type="GO" id="GO:0006777">
    <property type="term" value="P:Mo-molybdopterin cofactor biosynthetic process"/>
    <property type="evidence" value="ECO:0007669"/>
    <property type="project" value="UniProtKB-UniRule"/>
</dbReference>
<dbReference type="Proteomes" id="UP000665020">
    <property type="component" value="Chromosome"/>
</dbReference>
<keyword evidence="7 12" id="KW-0411">Iron-sulfur</keyword>
<evidence type="ECO:0000256" key="4">
    <source>
        <dbReference type="ARBA" id="ARBA00022723"/>
    </source>
</evidence>
<keyword evidence="8 12" id="KW-0342">GTP-binding</keyword>
<dbReference type="GO" id="GO:0051539">
    <property type="term" value="F:4 iron, 4 sulfur cluster binding"/>
    <property type="evidence" value="ECO:0007669"/>
    <property type="project" value="UniProtKB-UniRule"/>
</dbReference>
<dbReference type="HAMAP" id="MF_01225_B">
    <property type="entry name" value="MoaA_B"/>
    <property type="match status" value="1"/>
</dbReference>
<comment type="cofactor">
    <cofactor evidence="12">
        <name>[4Fe-4S] cluster</name>
        <dbReference type="ChEBI" id="CHEBI:49883"/>
    </cofactor>
    <text evidence="12">Binds 2 [4Fe-4S] clusters. Binds 1 [4Fe-4S] cluster coordinated with 3 cysteines and an exchangeable S-adenosyl-L-methionine and 1 [4Fe-4S] cluster coordinated with 3 cysteines and the GTP-derived substrate.</text>
</comment>
<reference evidence="14" key="1">
    <citation type="submission" date="2019-12" db="EMBL/GenBank/DDBJ databases">
        <authorList>
            <person name="zhang j."/>
            <person name="sun C.M."/>
        </authorList>
    </citation>
    <scope>NUCLEOTIDE SEQUENCE</scope>
    <source>
        <strain evidence="14">NS-1</strain>
    </source>
</reference>
<evidence type="ECO:0000256" key="10">
    <source>
        <dbReference type="ARBA" id="ARBA00023239"/>
    </source>
</evidence>
<feature type="binding site" evidence="12">
    <location>
        <position position="259"/>
    </location>
    <ligand>
        <name>[4Fe-4S] cluster</name>
        <dbReference type="ChEBI" id="CHEBI:49883"/>
        <label>2</label>
        <note>4Fe-4S-substrate</note>
    </ligand>
</feature>
<dbReference type="SFLD" id="SFLDG01067">
    <property type="entry name" value="SPASM/twitch_domain_containing"/>
    <property type="match status" value="1"/>
</dbReference>
<dbReference type="CDD" id="cd01335">
    <property type="entry name" value="Radical_SAM"/>
    <property type="match status" value="1"/>
</dbReference>
<dbReference type="Gene3D" id="3.20.20.70">
    <property type="entry name" value="Aldolase class I"/>
    <property type="match status" value="1"/>
</dbReference>
<dbReference type="SFLD" id="SFLDG01383">
    <property type="entry name" value="cyclic_pyranopterin_phosphate"/>
    <property type="match status" value="1"/>
</dbReference>
<dbReference type="GO" id="GO:0061798">
    <property type="term" value="F:GTP 3',8'-cyclase activity"/>
    <property type="evidence" value="ECO:0007669"/>
    <property type="project" value="UniProtKB-UniRule"/>
</dbReference>
<comment type="subunit">
    <text evidence="12">Monomer and homodimer.</text>
</comment>
<dbReference type="SFLD" id="SFLDS00029">
    <property type="entry name" value="Radical_SAM"/>
    <property type="match status" value="1"/>
</dbReference>
<keyword evidence="4 12" id="KW-0479">Metal-binding</keyword>
<dbReference type="Pfam" id="PF04055">
    <property type="entry name" value="Radical_SAM"/>
    <property type="match status" value="1"/>
</dbReference>
<evidence type="ECO:0000259" key="13">
    <source>
        <dbReference type="PROSITE" id="PS51918"/>
    </source>
</evidence>
<dbReference type="InterPro" id="IPR058240">
    <property type="entry name" value="rSAM_sf"/>
</dbReference>
<evidence type="ECO:0000313" key="14">
    <source>
        <dbReference type="EMBL" id="QTL98897.1"/>
    </source>
</evidence>
<dbReference type="GO" id="GO:0005525">
    <property type="term" value="F:GTP binding"/>
    <property type="evidence" value="ECO:0007669"/>
    <property type="project" value="UniProtKB-UniRule"/>
</dbReference>
<dbReference type="InterPro" id="IPR040064">
    <property type="entry name" value="MoaA-like"/>
</dbReference>
<dbReference type="KEGG" id="ifn:GM661_13455"/>
<evidence type="ECO:0000256" key="5">
    <source>
        <dbReference type="ARBA" id="ARBA00022741"/>
    </source>
</evidence>
<feature type="domain" description="Radical SAM core" evidence="13">
    <location>
        <begin position="7"/>
        <end position="232"/>
    </location>
</feature>
<keyword evidence="10 12" id="KW-0456">Lyase</keyword>
<feature type="binding site" evidence="12">
    <location>
        <position position="27"/>
    </location>
    <ligand>
        <name>[4Fe-4S] cluster</name>
        <dbReference type="ChEBI" id="CHEBI:49883"/>
        <label>1</label>
        <note>4Fe-4S-S-AdoMet</note>
    </ligand>
</feature>
<dbReference type="InterPro" id="IPR013785">
    <property type="entry name" value="Aldolase_TIM"/>
</dbReference>
<evidence type="ECO:0000256" key="3">
    <source>
        <dbReference type="ARBA" id="ARBA00022691"/>
    </source>
</evidence>
<keyword evidence="6 12" id="KW-0408">Iron</keyword>
<keyword evidence="15" id="KW-1185">Reference proteome</keyword>
<proteinExistence type="inferred from homology"/>
<dbReference type="InterPro" id="IPR000385">
    <property type="entry name" value="MoaA_NifB_PqqE_Fe-S-bd_CS"/>
</dbReference>
<keyword evidence="5 12" id="KW-0547">Nucleotide-binding</keyword>
<feature type="binding site" evidence="12">
    <location>
        <begin position="261"/>
        <end position="263"/>
    </location>
    <ligand>
        <name>GTP</name>
        <dbReference type="ChEBI" id="CHEBI:37565"/>
    </ligand>
</feature>
<dbReference type="EC" id="4.1.99.22" evidence="1 12"/>
<dbReference type="SMART" id="SM00729">
    <property type="entry name" value="Elp3"/>
    <property type="match status" value="1"/>
</dbReference>